<feature type="modified residue" description="4-aspartylphosphate" evidence="1">
    <location>
        <position position="52"/>
    </location>
</feature>
<dbReference type="EMBL" id="JAFMPY010000004">
    <property type="protein sequence ID" value="MBO0902995.1"/>
    <property type="molecule type" value="Genomic_DNA"/>
</dbReference>
<reference evidence="3 4" key="1">
    <citation type="submission" date="2021-03" db="EMBL/GenBank/DDBJ databases">
        <title>Whole genome sequence of Jiella sp. MQZ13P-4.</title>
        <authorList>
            <person name="Tuo L."/>
        </authorList>
    </citation>
    <scope>NUCLEOTIDE SEQUENCE [LARGE SCALE GENOMIC DNA]</scope>
    <source>
        <strain evidence="3 4">MQZ13P-4</strain>
    </source>
</reference>
<dbReference type="RefSeq" id="WP_207349628.1">
    <property type="nucleotide sequence ID" value="NZ_JAFMPY010000004.1"/>
</dbReference>
<evidence type="ECO:0000256" key="1">
    <source>
        <dbReference type="PROSITE-ProRule" id="PRU00169"/>
    </source>
</evidence>
<feature type="domain" description="Response regulatory" evidence="2">
    <location>
        <begin position="2"/>
        <end position="113"/>
    </location>
</feature>
<sequence>MRVFCLEDNPLVALDLEMMIEDAGHECVGSAGSFAEARSMWQDLDLDLVFIDIDLTDGKTGIDAARWLRERGTAGCFVTGQTELAEAHRDLVVEIVTKPIDEKAIERVLALVQQSGSS</sequence>
<keyword evidence="4" id="KW-1185">Reference proteome</keyword>
<gene>
    <name evidence="3" type="ORF">J1C47_05030</name>
</gene>
<name>A0ABS3J1J1_9HYPH</name>
<dbReference type="Pfam" id="PF00072">
    <property type="entry name" value="Response_reg"/>
    <property type="match status" value="1"/>
</dbReference>
<dbReference type="SMART" id="SM00448">
    <property type="entry name" value="REC"/>
    <property type="match status" value="1"/>
</dbReference>
<protein>
    <submittedName>
        <fullName evidence="3">Response regulator</fullName>
    </submittedName>
</protein>
<proteinExistence type="predicted"/>
<evidence type="ECO:0000259" key="2">
    <source>
        <dbReference type="PROSITE" id="PS50110"/>
    </source>
</evidence>
<organism evidence="3 4">
    <name type="scientific">Jiella sonneratiae</name>
    <dbReference type="NCBI Taxonomy" id="2816856"/>
    <lineage>
        <taxon>Bacteria</taxon>
        <taxon>Pseudomonadati</taxon>
        <taxon>Pseudomonadota</taxon>
        <taxon>Alphaproteobacteria</taxon>
        <taxon>Hyphomicrobiales</taxon>
        <taxon>Aurantimonadaceae</taxon>
        <taxon>Jiella</taxon>
    </lineage>
</organism>
<comment type="caution">
    <text evidence="3">The sequence shown here is derived from an EMBL/GenBank/DDBJ whole genome shotgun (WGS) entry which is preliminary data.</text>
</comment>
<dbReference type="InterPro" id="IPR001789">
    <property type="entry name" value="Sig_transdc_resp-reg_receiver"/>
</dbReference>
<dbReference type="Proteomes" id="UP000664288">
    <property type="component" value="Unassembled WGS sequence"/>
</dbReference>
<keyword evidence="1" id="KW-0597">Phosphoprotein</keyword>
<dbReference type="SUPFAM" id="SSF52172">
    <property type="entry name" value="CheY-like"/>
    <property type="match status" value="1"/>
</dbReference>
<evidence type="ECO:0000313" key="4">
    <source>
        <dbReference type="Proteomes" id="UP000664288"/>
    </source>
</evidence>
<evidence type="ECO:0000313" key="3">
    <source>
        <dbReference type="EMBL" id="MBO0902995.1"/>
    </source>
</evidence>
<dbReference type="Gene3D" id="3.40.50.2300">
    <property type="match status" value="1"/>
</dbReference>
<dbReference type="PROSITE" id="PS50110">
    <property type="entry name" value="RESPONSE_REGULATORY"/>
    <property type="match status" value="1"/>
</dbReference>
<dbReference type="InterPro" id="IPR011006">
    <property type="entry name" value="CheY-like_superfamily"/>
</dbReference>
<accession>A0ABS3J1J1</accession>